<comment type="similarity">
    <text evidence="3">Belongs to the pICln (TC 1.A.47) family.</text>
</comment>
<evidence type="ECO:0000313" key="8">
    <source>
        <dbReference type="Proteomes" id="UP000694941"/>
    </source>
</evidence>
<keyword evidence="5" id="KW-0963">Cytoplasm</keyword>
<accession>A0ABM1SFQ3</accession>
<keyword evidence="8" id="KW-1185">Reference proteome</keyword>
<dbReference type="GeneID" id="106460110"/>
<dbReference type="PRINTS" id="PR01348">
    <property type="entry name" value="ICLNCHANNEL"/>
</dbReference>
<evidence type="ECO:0000256" key="4">
    <source>
        <dbReference type="ARBA" id="ARBA00015653"/>
    </source>
</evidence>
<keyword evidence="6" id="KW-0539">Nucleus</keyword>
<evidence type="ECO:0000256" key="3">
    <source>
        <dbReference type="ARBA" id="ARBA00007054"/>
    </source>
</evidence>
<evidence type="ECO:0000256" key="5">
    <source>
        <dbReference type="ARBA" id="ARBA00022490"/>
    </source>
</evidence>
<dbReference type="PANTHER" id="PTHR21399:SF0">
    <property type="entry name" value="METHYLOSOME SUBUNIT PICLN"/>
    <property type="match status" value="1"/>
</dbReference>
<dbReference type="PANTHER" id="PTHR21399">
    <property type="entry name" value="CHLORIDE CONDUCTANCE REGULATORY PROTEIN ICLN"/>
    <property type="match status" value="1"/>
</dbReference>
<comment type="subcellular location">
    <subcellularLocation>
        <location evidence="2">Cytoplasm</location>
    </subcellularLocation>
    <subcellularLocation>
        <location evidence="1">Nucleus</location>
    </subcellularLocation>
</comment>
<dbReference type="InterPro" id="IPR003521">
    <property type="entry name" value="ICln"/>
</dbReference>
<dbReference type="Gene3D" id="2.30.29.30">
    <property type="entry name" value="Pleckstrin-homology domain (PH domain)/Phosphotyrosine-binding domain (PTB)"/>
    <property type="match status" value="1"/>
</dbReference>
<dbReference type="InterPro" id="IPR011993">
    <property type="entry name" value="PH-like_dom_sf"/>
</dbReference>
<organism evidence="8 10">
    <name type="scientific">Limulus polyphemus</name>
    <name type="common">Atlantic horseshoe crab</name>
    <dbReference type="NCBI Taxonomy" id="6850"/>
    <lineage>
        <taxon>Eukaryota</taxon>
        <taxon>Metazoa</taxon>
        <taxon>Ecdysozoa</taxon>
        <taxon>Arthropoda</taxon>
        <taxon>Chelicerata</taxon>
        <taxon>Merostomata</taxon>
        <taxon>Xiphosura</taxon>
        <taxon>Limulidae</taxon>
        <taxon>Limulus</taxon>
    </lineage>
</organism>
<sequence length="196" mass="21637">MVVITSFPPPTEGIRHREPNTIAHIKSRDLGKGTLYIAESRLSWVGENGQGFSLEYPSICLHAVSRDLNAFPCECLYLMIDAELESNGEEQNGESQEDEESKTSEVRFVPENTGVLDAMFKAMMDCQALHPDPDDSYSDDEVGCFEDAEDDSGAEYDVAAAERGCGHVDAPRDDFCGDECEEPMDVAQFEDADAEH</sequence>
<dbReference type="Proteomes" id="UP000694941">
    <property type="component" value="Unplaced"/>
</dbReference>
<comment type="function">
    <text evidence="7">Involved in both the assembly of spliceosomal snRNPs and the methylation of Sm proteins. Chaperone that regulates the assembly of spliceosomal U1, U2, U4 and U5 small nuclear ribonucleoproteins (snRNPs), the building blocks of the spliceosome, and thereby plays an important role in the splicing of cellular pre-mRNAs. Most spliceosomal snRNPs contain a common set of Sm proteins SNRPB, SNRPD1, SNRPD2, SNRPD3, SNRPE, SNRPF and SNRPG that assemble in a heptameric protein ring on the Sm site of the small nuclear RNA to form the core snRNP (Sm core). In the cytosol, the Sm proteins SNRPD1, SNRPD2, SNRPE, SNRPF and SNRPG are trapped in an inactive 6S pICln-Sm complex by the chaperone CLNS1A that controls the assembly of the core snRNP. Dissociation by the SMN complex of CLNS1A from the trapped Sm proteins and their transfer to an SMN-Sm complex triggers the assembly of core snRNPs and their transport to the nucleus.</text>
</comment>
<gene>
    <name evidence="9 10" type="primary">LOC106460110</name>
</gene>
<evidence type="ECO:0000256" key="6">
    <source>
        <dbReference type="ARBA" id="ARBA00023242"/>
    </source>
</evidence>
<dbReference type="InterPro" id="IPR039924">
    <property type="entry name" value="ICln/Lot5/Saf5"/>
</dbReference>
<name>A0ABM1SFQ3_LIMPO</name>
<evidence type="ECO:0000313" key="10">
    <source>
        <dbReference type="RefSeq" id="XP_022242458.1"/>
    </source>
</evidence>
<dbReference type="RefSeq" id="XP_013775248.1">
    <property type="nucleotide sequence ID" value="XM_013919794.2"/>
</dbReference>
<protein>
    <recommendedName>
        <fullName evidence="4">Methylosome subunit pICln</fullName>
    </recommendedName>
</protein>
<evidence type="ECO:0000256" key="2">
    <source>
        <dbReference type="ARBA" id="ARBA00004496"/>
    </source>
</evidence>
<dbReference type="Pfam" id="PF03517">
    <property type="entry name" value="Voldacs"/>
    <property type="match status" value="1"/>
</dbReference>
<evidence type="ECO:0000313" key="9">
    <source>
        <dbReference type="RefSeq" id="XP_013775248.1"/>
    </source>
</evidence>
<evidence type="ECO:0000256" key="7">
    <source>
        <dbReference type="ARBA" id="ARBA00045890"/>
    </source>
</evidence>
<proteinExistence type="inferred from homology"/>
<reference evidence="9 10" key="1">
    <citation type="submission" date="2025-05" db="UniProtKB">
        <authorList>
            <consortium name="RefSeq"/>
        </authorList>
    </citation>
    <scope>IDENTIFICATION</scope>
    <source>
        <tissue evidence="9 10">Muscle</tissue>
    </source>
</reference>
<evidence type="ECO:0000256" key="1">
    <source>
        <dbReference type="ARBA" id="ARBA00004123"/>
    </source>
</evidence>
<dbReference type="RefSeq" id="XP_022242458.1">
    <property type="nucleotide sequence ID" value="XM_022386750.1"/>
</dbReference>